<accession>A0A0A0K5R4</accession>
<sequence length="97" mass="10668">MSRFLRTLHNLRKHLYLPSSCTALFLRLVLPCSLLCPVLLAVNAPPFNASFVQCLNHSLLHSSLCRGVHSVLCPMICCNAHSMLPCSLLPVLITVSV</sequence>
<reference evidence="1 2" key="2">
    <citation type="journal article" date="2009" name="PLoS ONE">
        <title>An integrated genetic and cytogenetic map of the cucumber genome.</title>
        <authorList>
            <person name="Ren Y."/>
            <person name="Zhang Z."/>
            <person name="Liu J."/>
            <person name="Staub J.E."/>
            <person name="Han Y."/>
            <person name="Cheng Z."/>
            <person name="Li X."/>
            <person name="Lu J."/>
            <person name="Miao H."/>
            <person name="Kang H."/>
            <person name="Xie B."/>
            <person name="Gu X."/>
            <person name="Wang X."/>
            <person name="Du Y."/>
            <person name="Jin W."/>
            <person name="Huang S."/>
        </authorList>
    </citation>
    <scope>NUCLEOTIDE SEQUENCE [LARGE SCALE GENOMIC DNA]</scope>
    <source>
        <strain evidence="2">cv. 9930</strain>
    </source>
</reference>
<organism evidence="1 2">
    <name type="scientific">Cucumis sativus</name>
    <name type="common">Cucumber</name>
    <dbReference type="NCBI Taxonomy" id="3659"/>
    <lineage>
        <taxon>Eukaryota</taxon>
        <taxon>Viridiplantae</taxon>
        <taxon>Streptophyta</taxon>
        <taxon>Embryophyta</taxon>
        <taxon>Tracheophyta</taxon>
        <taxon>Spermatophyta</taxon>
        <taxon>Magnoliopsida</taxon>
        <taxon>eudicotyledons</taxon>
        <taxon>Gunneridae</taxon>
        <taxon>Pentapetalae</taxon>
        <taxon>rosids</taxon>
        <taxon>fabids</taxon>
        <taxon>Cucurbitales</taxon>
        <taxon>Cucurbitaceae</taxon>
        <taxon>Benincaseae</taxon>
        <taxon>Cucumis</taxon>
    </lineage>
</organism>
<keyword evidence="2" id="KW-1185">Reference proteome</keyword>
<reference evidence="1 2" key="4">
    <citation type="journal article" date="2011" name="BMC Genomics">
        <title>RNA-Seq improves annotation of protein-coding genes in the cucumber genome.</title>
        <authorList>
            <person name="Li Z."/>
            <person name="Zhang Z."/>
            <person name="Yan P."/>
            <person name="Huang S."/>
            <person name="Fei Z."/>
            <person name="Lin K."/>
        </authorList>
    </citation>
    <scope>NUCLEOTIDE SEQUENCE [LARGE SCALE GENOMIC DNA]</scope>
    <source>
        <strain evidence="2">cv. 9930</strain>
    </source>
</reference>
<dbReference type="Proteomes" id="UP000029981">
    <property type="component" value="Chromosome 7"/>
</dbReference>
<dbReference type="AlphaFoldDB" id="A0A0A0K5R4"/>
<evidence type="ECO:0000313" key="1">
    <source>
        <dbReference type="EMBL" id="KGN43181.1"/>
    </source>
</evidence>
<name>A0A0A0K5R4_CUCSA</name>
<gene>
    <name evidence="1" type="ORF">Csa_7G007300</name>
</gene>
<protein>
    <submittedName>
        <fullName evidence="1">Uncharacterized protein</fullName>
    </submittedName>
</protein>
<reference evidence="1 2" key="3">
    <citation type="journal article" date="2010" name="BMC Genomics">
        <title>Transcriptome sequencing and comparative analysis of cucumber flowers with different sex types.</title>
        <authorList>
            <person name="Guo S."/>
            <person name="Zheng Y."/>
            <person name="Joung J.G."/>
            <person name="Liu S."/>
            <person name="Zhang Z."/>
            <person name="Crasta O.R."/>
            <person name="Sobral B.W."/>
            <person name="Xu Y."/>
            <person name="Huang S."/>
            <person name="Fei Z."/>
        </authorList>
    </citation>
    <scope>NUCLEOTIDE SEQUENCE [LARGE SCALE GENOMIC DNA]</scope>
    <source>
        <strain evidence="2">cv. 9930</strain>
    </source>
</reference>
<dbReference type="EMBL" id="CM002928">
    <property type="protein sequence ID" value="KGN43181.1"/>
    <property type="molecule type" value="Genomic_DNA"/>
</dbReference>
<reference evidence="1 2" key="1">
    <citation type="journal article" date="2009" name="Nat. Genet.">
        <title>The genome of the cucumber, Cucumis sativus L.</title>
        <authorList>
            <person name="Huang S."/>
            <person name="Li R."/>
            <person name="Zhang Z."/>
            <person name="Li L."/>
            <person name="Gu X."/>
            <person name="Fan W."/>
            <person name="Lucas W.J."/>
            <person name="Wang X."/>
            <person name="Xie B."/>
            <person name="Ni P."/>
            <person name="Ren Y."/>
            <person name="Zhu H."/>
            <person name="Li J."/>
            <person name="Lin K."/>
            <person name="Jin W."/>
            <person name="Fei Z."/>
            <person name="Li G."/>
            <person name="Staub J."/>
            <person name="Kilian A."/>
            <person name="van der Vossen E.A."/>
            <person name="Wu Y."/>
            <person name="Guo J."/>
            <person name="He J."/>
            <person name="Jia Z."/>
            <person name="Ren Y."/>
            <person name="Tian G."/>
            <person name="Lu Y."/>
            <person name="Ruan J."/>
            <person name="Qian W."/>
            <person name="Wang M."/>
            <person name="Huang Q."/>
            <person name="Li B."/>
            <person name="Xuan Z."/>
            <person name="Cao J."/>
            <person name="Asan"/>
            <person name="Wu Z."/>
            <person name="Zhang J."/>
            <person name="Cai Q."/>
            <person name="Bai Y."/>
            <person name="Zhao B."/>
            <person name="Han Y."/>
            <person name="Li Y."/>
            <person name="Li X."/>
            <person name="Wang S."/>
            <person name="Shi Q."/>
            <person name="Liu S."/>
            <person name="Cho W.K."/>
            <person name="Kim J.Y."/>
            <person name="Xu Y."/>
            <person name="Heller-Uszynska K."/>
            <person name="Miao H."/>
            <person name="Cheng Z."/>
            <person name="Zhang S."/>
            <person name="Wu J."/>
            <person name="Yang Y."/>
            <person name="Kang H."/>
            <person name="Li M."/>
            <person name="Liang H."/>
            <person name="Ren X."/>
            <person name="Shi Z."/>
            <person name="Wen M."/>
            <person name="Jian M."/>
            <person name="Yang H."/>
            <person name="Zhang G."/>
            <person name="Yang Z."/>
            <person name="Chen R."/>
            <person name="Liu S."/>
            <person name="Li J."/>
            <person name="Ma L."/>
            <person name="Liu H."/>
            <person name="Zhou Y."/>
            <person name="Zhao J."/>
            <person name="Fang X."/>
            <person name="Li G."/>
            <person name="Fang L."/>
            <person name="Li Y."/>
            <person name="Liu D."/>
            <person name="Zheng H."/>
            <person name="Zhang Y."/>
            <person name="Qin N."/>
            <person name="Li Z."/>
            <person name="Yang G."/>
            <person name="Yang S."/>
            <person name="Bolund L."/>
            <person name="Kristiansen K."/>
            <person name="Zheng H."/>
            <person name="Li S."/>
            <person name="Zhang X."/>
            <person name="Yang H."/>
            <person name="Wang J."/>
            <person name="Sun R."/>
            <person name="Zhang B."/>
            <person name="Jiang S."/>
            <person name="Wang J."/>
            <person name="Du Y."/>
            <person name="Li S."/>
        </authorList>
    </citation>
    <scope>NUCLEOTIDE SEQUENCE [LARGE SCALE GENOMIC DNA]</scope>
    <source>
        <strain evidence="2">cv. 9930</strain>
    </source>
</reference>
<evidence type="ECO:0000313" key="2">
    <source>
        <dbReference type="Proteomes" id="UP000029981"/>
    </source>
</evidence>
<dbReference type="Gramene" id="KGN43181">
    <property type="protein sequence ID" value="KGN43181"/>
    <property type="gene ID" value="Csa_7G007300"/>
</dbReference>
<proteinExistence type="predicted"/>